<reference evidence="4 5" key="1">
    <citation type="submission" date="2019-04" db="EMBL/GenBank/DDBJ databases">
        <title>Sulfurimonas crateris sp. nov. a facultative anaerobic sulfur-oxidizing chemolithautotrophic bacterium isolated from a terrestrial mud vulcano.</title>
        <authorList>
            <person name="Ratnikova N.M."/>
            <person name="Slobodkin A.I."/>
            <person name="Merkel A.Y."/>
            <person name="Novikov A."/>
            <person name="Bonch-Osmolovskaya E.A."/>
            <person name="Slobodkina G.B."/>
        </authorList>
    </citation>
    <scope>NUCLEOTIDE SEQUENCE [LARGE SCALE GENOMIC DNA]</scope>
    <source>
        <strain evidence="4 5">SN118</strain>
    </source>
</reference>
<dbReference type="PANTHER" id="PTHR43861:SF1">
    <property type="entry name" value="TRANS-ACONITATE 2-METHYLTRANSFERASE"/>
    <property type="match status" value="1"/>
</dbReference>
<dbReference type="GO" id="GO:0032259">
    <property type="term" value="P:methylation"/>
    <property type="evidence" value="ECO:0007669"/>
    <property type="project" value="UniProtKB-KW"/>
</dbReference>
<dbReference type="AlphaFoldDB" id="A0A4U2ZBD3"/>
<keyword evidence="1 4" id="KW-0489">Methyltransferase</keyword>
<evidence type="ECO:0000313" key="4">
    <source>
        <dbReference type="EMBL" id="TKI70820.1"/>
    </source>
</evidence>
<dbReference type="GO" id="GO:0008168">
    <property type="term" value="F:methyltransferase activity"/>
    <property type="evidence" value="ECO:0007669"/>
    <property type="project" value="UniProtKB-KW"/>
</dbReference>
<dbReference type="Gene3D" id="3.40.50.150">
    <property type="entry name" value="Vaccinia Virus protein VP39"/>
    <property type="match status" value="1"/>
</dbReference>
<name>A0A4U2ZBD3_9BACT</name>
<evidence type="ECO:0000313" key="5">
    <source>
        <dbReference type="Proteomes" id="UP000309561"/>
    </source>
</evidence>
<dbReference type="Proteomes" id="UP000309561">
    <property type="component" value="Unassembled WGS sequence"/>
</dbReference>
<dbReference type="InterPro" id="IPR041698">
    <property type="entry name" value="Methyltransf_25"/>
</dbReference>
<dbReference type="InterPro" id="IPR029063">
    <property type="entry name" value="SAM-dependent_MTases_sf"/>
</dbReference>
<accession>A0A4U2ZBD3</accession>
<organism evidence="4 5">
    <name type="scientific">Sulfurimonas crateris</name>
    <dbReference type="NCBI Taxonomy" id="2574727"/>
    <lineage>
        <taxon>Bacteria</taxon>
        <taxon>Pseudomonadati</taxon>
        <taxon>Campylobacterota</taxon>
        <taxon>Epsilonproteobacteria</taxon>
        <taxon>Campylobacterales</taxon>
        <taxon>Sulfurimonadaceae</taxon>
        <taxon>Sulfurimonas</taxon>
    </lineage>
</organism>
<keyword evidence="2 4" id="KW-0808">Transferase</keyword>
<evidence type="ECO:0000256" key="1">
    <source>
        <dbReference type="ARBA" id="ARBA00022603"/>
    </source>
</evidence>
<dbReference type="EMBL" id="SZPX01000001">
    <property type="protein sequence ID" value="TKI70820.1"/>
    <property type="molecule type" value="Genomic_DNA"/>
</dbReference>
<evidence type="ECO:0000259" key="3">
    <source>
        <dbReference type="Pfam" id="PF13649"/>
    </source>
</evidence>
<dbReference type="Pfam" id="PF13649">
    <property type="entry name" value="Methyltransf_25"/>
    <property type="match status" value="1"/>
</dbReference>
<proteinExistence type="predicted"/>
<sequence length="230" mass="26578">MKISSEFSKYALDYNSYNVIQKKVIEKLLSHVKQKPKNILDLGCGSGNLCSAIDWEYEHFTGVDFADGMLKLHPRSPNIELIYADFNDDALFENMLTYIYDFIFSASALQWADDLQRIFSNIKKLNAPVALAIFTSNTFKTINKTASISSILRSSDEVRELGEKYFDAKTEVVNYRLEFESTRDMFKYIKKSGVSGSRKILNYKESKKLLREYPLSYLEFEVTFIYSSNI</sequence>
<dbReference type="CDD" id="cd02440">
    <property type="entry name" value="AdoMet_MTases"/>
    <property type="match status" value="1"/>
</dbReference>
<gene>
    <name evidence="4" type="ORF">FCU45_00045</name>
</gene>
<feature type="domain" description="Methyltransferase" evidence="3">
    <location>
        <begin position="39"/>
        <end position="125"/>
    </location>
</feature>
<protein>
    <submittedName>
        <fullName evidence="4">Methyltransferase domain-containing protein</fullName>
    </submittedName>
</protein>
<dbReference type="SUPFAM" id="SSF53335">
    <property type="entry name" value="S-adenosyl-L-methionine-dependent methyltransferases"/>
    <property type="match status" value="1"/>
</dbReference>
<keyword evidence="5" id="KW-1185">Reference proteome</keyword>
<dbReference type="OrthoDB" id="5323359at2"/>
<dbReference type="RefSeq" id="WP_137011040.1">
    <property type="nucleotide sequence ID" value="NZ_SZPX01000001.1"/>
</dbReference>
<evidence type="ECO:0000256" key="2">
    <source>
        <dbReference type="ARBA" id="ARBA00022679"/>
    </source>
</evidence>
<dbReference type="PANTHER" id="PTHR43861">
    <property type="entry name" value="TRANS-ACONITATE 2-METHYLTRANSFERASE-RELATED"/>
    <property type="match status" value="1"/>
</dbReference>
<comment type="caution">
    <text evidence="4">The sequence shown here is derived from an EMBL/GenBank/DDBJ whole genome shotgun (WGS) entry which is preliminary data.</text>
</comment>